<accession>A0AAV0NYU4</accession>
<dbReference type="EMBL" id="CAMGYJ010000008">
    <property type="protein sequence ID" value="CAI0464008.1"/>
    <property type="molecule type" value="Genomic_DNA"/>
</dbReference>
<sequence length="47" mass="5263">MIDYLISVGLKMQKSSIPRVWEAVLTSKILAGLDSWLVNVVECVIML</sequence>
<name>A0AAV0NYU4_9ROSI</name>
<proteinExistence type="predicted"/>
<evidence type="ECO:0000313" key="1">
    <source>
        <dbReference type="EMBL" id="CAI0464008.1"/>
    </source>
</evidence>
<comment type="caution">
    <text evidence="1">The sequence shown here is derived from an EMBL/GenBank/DDBJ whole genome shotgun (WGS) entry which is preliminary data.</text>
</comment>
<dbReference type="Proteomes" id="UP001154282">
    <property type="component" value="Unassembled WGS sequence"/>
</dbReference>
<protein>
    <submittedName>
        <fullName evidence="1">Uncharacterized protein</fullName>
    </submittedName>
</protein>
<evidence type="ECO:0000313" key="2">
    <source>
        <dbReference type="Proteomes" id="UP001154282"/>
    </source>
</evidence>
<reference evidence="1" key="1">
    <citation type="submission" date="2022-08" db="EMBL/GenBank/DDBJ databases">
        <authorList>
            <person name="Gutierrez-Valencia J."/>
        </authorList>
    </citation>
    <scope>NUCLEOTIDE SEQUENCE</scope>
</reference>
<keyword evidence="2" id="KW-1185">Reference proteome</keyword>
<dbReference type="AlphaFoldDB" id="A0AAV0NYU4"/>
<organism evidence="1 2">
    <name type="scientific">Linum tenue</name>
    <dbReference type="NCBI Taxonomy" id="586396"/>
    <lineage>
        <taxon>Eukaryota</taxon>
        <taxon>Viridiplantae</taxon>
        <taxon>Streptophyta</taxon>
        <taxon>Embryophyta</taxon>
        <taxon>Tracheophyta</taxon>
        <taxon>Spermatophyta</taxon>
        <taxon>Magnoliopsida</taxon>
        <taxon>eudicotyledons</taxon>
        <taxon>Gunneridae</taxon>
        <taxon>Pentapetalae</taxon>
        <taxon>rosids</taxon>
        <taxon>fabids</taxon>
        <taxon>Malpighiales</taxon>
        <taxon>Linaceae</taxon>
        <taxon>Linum</taxon>
    </lineage>
</organism>
<gene>
    <name evidence="1" type="ORF">LITE_LOCUS36000</name>
</gene>